<sequence>MYLQNESLAQSQDVIKFTESLYASFLRKEEFRHNAELHIAYAFFVQDYRPAMQIKLMRQAEESIKSGKGINEQGIGGNQLVTKSANDGSAMMDSKQHSINIQVQQADKQYEILKAHLIRVWSLLTRRSVDVDKS</sequence>
<evidence type="ECO:0000313" key="2">
    <source>
        <dbReference type="Proteomes" id="UP000324800"/>
    </source>
</evidence>
<dbReference type="Proteomes" id="UP000324800">
    <property type="component" value="Unassembled WGS sequence"/>
</dbReference>
<gene>
    <name evidence="1" type="ORF">EZS28_054445</name>
</gene>
<dbReference type="EMBL" id="SNRW01044953">
    <property type="protein sequence ID" value="KAA6322346.1"/>
    <property type="molecule type" value="Genomic_DNA"/>
</dbReference>
<organism evidence="1 2">
    <name type="scientific">Streblomastix strix</name>
    <dbReference type="NCBI Taxonomy" id="222440"/>
    <lineage>
        <taxon>Eukaryota</taxon>
        <taxon>Metamonada</taxon>
        <taxon>Preaxostyla</taxon>
        <taxon>Oxymonadida</taxon>
        <taxon>Streblomastigidae</taxon>
        <taxon>Streblomastix</taxon>
    </lineage>
</organism>
<protein>
    <submittedName>
        <fullName evidence="1">Uncharacterized protein</fullName>
    </submittedName>
</protein>
<accession>A0A5J4QKF6</accession>
<proteinExistence type="predicted"/>
<comment type="caution">
    <text evidence="1">The sequence shown here is derived from an EMBL/GenBank/DDBJ whole genome shotgun (WGS) entry which is preliminary data.</text>
</comment>
<evidence type="ECO:0000313" key="1">
    <source>
        <dbReference type="EMBL" id="KAA6322346.1"/>
    </source>
</evidence>
<name>A0A5J4QKF6_9EUKA</name>
<reference evidence="1 2" key="1">
    <citation type="submission" date="2019-03" db="EMBL/GenBank/DDBJ databases">
        <title>Single cell metagenomics reveals metabolic interactions within the superorganism composed of flagellate Streblomastix strix and complex community of Bacteroidetes bacteria on its surface.</title>
        <authorList>
            <person name="Treitli S.C."/>
            <person name="Kolisko M."/>
            <person name="Husnik F."/>
            <person name="Keeling P."/>
            <person name="Hampl V."/>
        </authorList>
    </citation>
    <scope>NUCLEOTIDE SEQUENCE [LARGE SCALE GENOMIC DNA]</scope>
    <source>
        <strain evidence="1">ST1C</strain>
    </source>
</reference>
<dbReference type="AlphaFoldDB" id="A0A5J4QKF6"/>